<dbReference type="AlphaFoldDB" id="A0AAV4TWP4"/>
<dbReference type="EMBL" id="BPLQ01010313">
    <property type="protein sequence ID" value="GIY49886.1"/>
    <property type="molecule type" value="Genomic_DNA"/>
</dbReference>
<gene>
    <name evidence="1" type="ORF">CDAR_102371</name>
</gene>
<comment type="caution">
    <text evidence="1">The sequence shown here is derived from an EMBL/GenBank/DDBJ whole genome shotgun (WGS) entry which is preliminary data.</text>
</comment>
<dbReference type="Proteomes" id="UP001054837">
    <property type="component" value="Unassembled WGS sequence"/>
</dbReference>
<name>A0AAV4TWP4_9ARAC</name>
<sequence>MLLMMQLKDGSPKTSGVRTHALFREPELKSGALDRSAILTVYRNRRRCPRWCPRTLRTSGSRVARRGPAACCPWTAGSVPPPPPRLPPPTTTR</sequence>
<reference evidence="1 2" key="1">
    <citation type="submission" date="2021-06" db="EMBL/GenBank/DDBJ databases">
        <title>Caerostris darwini draft genome.</title>
        <authorList>
            <person name="Kono N."/>
            <person name="Arakawa K."/>
        </authorList>
    </citation>
    <scope>NUCLEOTIDE SEQUENCE [LARGE SCALE GENOMIC DNA]</scope>
</reference>
<evidence type="ECO:0000313" key="1">
    <source>
        <dbReference type="EMBL" id="GIY49886.1"/>
    </source>
</evidence>
<accession>A0AAV4TWP4</accession>
<protein>
    <submittedName>
        <fullName evidence="1">Uncharacterized protein</fullName>
    </submittedName>
</protein>
<proteinExistence type="predicted"/>
<evidence type="ECO:0000313" key="2">
    <source>
        <dbReference type="Proteomes" id="UP001054837"/>
    </source>
</evidence>
<organism evidence="1 2">
    <name type="scientific">Caerostris darwini</name>
    <dbReference type="NCBI Taxonomy" id="1538125"/>
    <lineage>
        <taxon>Eukaryota</taxon>
        <taxon>Metazoa</taxon>
        <taxon>Ecdysozoa</taxon>
        <taxon>Arthropoda</taxon>
        <taxon>Chelicerata</taxon>
        <taxon>Arachnida</taxon>
        <taxon>Araneae</taxon>
        <taxon>Araneomorphae</taxon>
        <taxon>Entelegynae</taxon>
        <taxon>Araneoidea</taxon>
        <taxon>Araneidae</taxon>
        <taxon>Caerostris</taxon>
    </lineage>
</organism>
<keyword evidence="2" id="KW-1185">Reference proteome</keyword>